<dbReference type="PROSITE" id="PS00844">
    <property type="entry name" value="DALA_DALA_LIGASE_2"/>
    <property type="match status" value="1"/>
</dbReference>
<dbReference type="GO" id="GO:0071555">
    <property type="term" value="P:cell wall organization"/>
    <property type="evidence" value="ECO:0007669"/>
    <property type="project" value="UniProtKB-KW"/>
</dbReference>
<keyword evidence="8 22" id="KW-0436">Ligase</keyword>
<evidence type="ECO:0000256" key="8">
    <source>
        <dbReference type="ARBA" id="ARBA00022598"/>
    </source>
</evidence>
<comment type="pathway">
    <text evidence="18">Glycan biosynthesis.</text>
</comment>
<feature type="binding site" evidence="24">
    <location>
        <position position="320"/>
    </location>
    <ligand>
        <name>Mg(2+)</name>
        <dbReference type="ChEBI" id="CHEBI:18420"/>
        <label>1</label>
    </ligand>
</feature>
<evidence type="ECO:0000256" key="11">
    <source>
        <dbReference type="ARBA" id="ARBA00022840"/>
    </source>
</evidence>
<dbReference type="GO" id="GO:0046872">
    <property type="term" value="F:metal ion binding"/>
    <property type="evidence" value="ECO:0007669"/>
    <property type="project" value="UniProtKB-KW"/>
</dbReference>
<evidence type="ECO:0000256" key="5">
    <source>
        <dbReference type="ARBA" id="ARBA00010871"/>
    </source>
</evidence>
<dbReference type="PROSITE" id="PS50975">
    <property type="entry name" value="ATP_GRASP"/>
    <property type="match status" value="1"/>
</dbReference>
<evidence type="ECO:0000256" key="23">
    <source>
        <dbReference type="PIRSR" id="PIRSR039102-1"/>
    </source>
</evidence>
<evidence type="ECO:0000256" key="15">
    <source>
        <dbReference type="ARBA" id="ARBA00023211"/>
    </source>
</evidence>
<keyword evidence="7 22" id="KW-0963">Cytoplasm</keyword>
<accession>A0A9D0Z0J0</accession>
<protein>
    <recommendedName>
        <fullName evidence="19 22">D-alanine--D-alanine ligase</fullName>
        <ecNumber evidence="6 22">6.3.2.4</ecNumber>
    </recommendedName>
    <alternativeName>
        <fullName evidence="21 22">D-Ala-D-Ala ligase</fullName>
    </alternativeName>
    <alternativeName>
        <fullName evidence="20 22">D-alanylalanine synthetase</fullName>
    </alternativeName>
</protein>
<feature type="active site" evidence="23">
    <location>
        <position position="192"/>
    </location>
</feature>
<dbReference type="GO" id="GO:0008716">
    <property type="term" value="F:D-alanine-D-alanine ligase activity"/>
    <property type="evidence" value="ECO:0007669"/>
    <property type="project" value="UniProtKB-UniRule"/>
</dbReference>
<dbReference type="Gene3D" id="3.30.470.20">
    <property type="entry name" value="ATP-grasp fold, B domain"/>
    <property type="match status" value="1"/>
</dbReference>
<comment type="caution">
    <text evidence="27">The sequence shown here is derived from an EMBL/GenBank/DDBJ whole genome shotgun (WGS) entry which is preliminary data.</text>
</comment>
<evidence type="ECO:0000256" key="17">
    <source>
        <dbReference type="ARBA" id="ARBA00047614"/>
    </source>
</evidence>
<dbReference type="InterPro" id="IPR011095">
    <property type="entry name" value="Dala_Dala_lig_C"/>
</dbReference>
<evidence type="ECO:0000256" key="22">
    <source>
        <dbReference type="HAMAP-Rule" id="MF_00047"/>
    </source>
</evidence>
<evidence type="ECO:0000256" key="10">
    <source>
        <dbReference type="ARBA" id="ARBA00022741"/>
    </source>
</evidence>
<dbReference type="GO" id="GO:0009252">
    <property type="term" value="P:peptidoglycan biosynthetic process"/>
    <property type="evidence" value="ECO:0007669"/>
    <property type="project" value="UniProtKB-UniRule"/>
</dbReference>
<evidence type="ECO:0000313" key="28">
    <source>
        <dbReference type="Proteomes" id="UP000886725"/>
    </source>
</evidence>
<evidence type="ECO:0000256" key="1">
    <source>
        <dbReference type="ARBA" id="ARBA00001936"/>
    </source>
</evidence>
<dbReference type="PANTHER" id="PTHR23132:SF25">
    <property type="entry name" value="D-ALANINE--D-ALANINE LIGASE A"/>
    <property type="match status" value="1"/>
</dbReference>
<dbReference type="InterPro" id="IPR016185">
    <property type="entry name" value="PreATP-grasp_dom_sf"/>
</dbReference>
<evidence type="ECO:0000256" key="25">
    <source>
        <dbReference type="PROSITE-ProRule" id="PRU00409"/>
    </source>
</evidence>
<comment type="pathway">
    <text evidence="4 22">Cell wall biogenesis; peptidoglycan biosynthesis.</text>
</comment>
<keyword evidence="15 24" id="KW-0464">Manganese</keyword>
<dbReference type="AlphaFoldDB" id="A0A9D0Z0J0"/>
<gene>
    <name evidence="22" type="primary">ddl</name>
    <name evidence="27" type="ORF">IAC85_06475</name>
</gene>
<evidence type="ECO:0000256" key="9">
    <source>
        <dbReference type="ARBA" id="ARBA00022723"/>
    </source>
</evidence>
<feature type="active site" evidence="23">
    <location>
        <position position="15"/>
    </location>
</feature>
<dbReference type="InterPro" id="IPR000291">
    <property type="entry name" value="D-Ala_lig_Van_CS"/>
</dbReference>
<evidence type="ECO:0000256" key="3">
    <source>
        <dbReference type="ARBA" id="ARBA00004496"/>
    </source>
</evidence>
<dbReference type="HAMAP" id="MF_00047">
    <property type="entry name" value="Dala_Dala_lig"/>
    <property type="match status" value="1"/>
</dbReference>
<dbReference type="FunFam" id="3.30.1490.20:FF:000007">
    <property type="entry name" value="D-alanine--D-alanine ligase"/>
    <property type="match status" value="1"/>
</dbReference>
<keyword evidence="14 22" id="KW-0573">Peptidoglycan synthesis</keyword>
<dbReference type="SUPFAM" id="SSF52440">
    <property type="entry name" value="PreATP-grasp domain"/>
    <property type="match status" value="1"/>
</dbReference>
<dbReference type="EC" id="6.3.2.4" evidence="6 22"/>
<comment type="cofactor">
    <cofactor evidence="24">
        <name>Mg(2+)</name>
        <dbReference type="ChEBI" id="CHEBI:18420"/>
    </cofactor>
    <cofactor evidence="24">
        <name>Mn(2+)</name>
        <dbReference type="ChEBI" id="CHEBI:29035"/>
    </cofactor>
    <text evidence="24">Binds 2 magnesium or manganese ions per subunit.</text>
</comment>
<dbReference type="EMBL" id="DVFU01000124">
    <property type="protein sequence ID" value="HIQ65367.1"/>
    <property type="molecule type" value="Genomic_DNA"/>
</dbReference>
<evidence type="ECO:0000256" key="2">
    <source>
        <dbReference type="ARBA" id="ARBA00003921"/>
    </source>
</evidence>
<evidence type="ECO:0000313" key="27">
    <source>
        <dbReference type="EMBL" id="HIQ65367.1"/>
    </source>
</evidence>
<feature type="binding site" evidence="24">
    <location>
        <position position="334"/>
    </location>
    <ligand>
        <name>Mg(2+)</name>
        <dbReference type="ChEBI" id="CHEBI:18420"/>
        <label>2</label>
    </ligand>
</feature>
<dbReference type="NCBIfam" id="TIGR01205">
    <property type="entry name" value="D_ala_D_alaTIGR"/>
    <property type="match status" value="1"/>
</dbReference>
<dbReference type="InterPro" id="IPR005905">
    <property type="entry name" value="D_ala_D_ala"/>
</dbReference>
<evidence type="ECO:0000259" key="26">
    <source>
        <dbReference type="PROSITE" id="PS50975"/>
    </source>
</evidence>
<dbReference type="Pfam" id="PF07478">
    <property type="entry name" value="Dala_Dala_lig_C"/>
    <property type="match status" value="1"/>
</dbReference>
<evidence type="ECO:0000256" key="18">
    <source>
        <dbReference type="ARBA" id="ARBA00060592"/>
    </source>
</evidence>
<dbReference type="GO" id="GO:0008360">
    <property type="term" value="P:regulation of cell shape"/>
    <property type="evidence" value="ECO:0007669"/>
    <property type="project" value="UniProtKB-KW"/>
</dbReference>
<reference evidence="27" key="2">
    <citation type="journal article" date="2021" name="PeerJ">
        <title>Extensive microbial diversity within the chicken gut microbiome revealed by metagenomics and culture.</title>
        <authorList>
            <person name="Gilroy R."/>
            <person name="Ravi A."/>
            <person name="Getino M."/>
            <person name="Pursley I."/>
            <person name="Horton D.L."/>
            <person name="Alikhan N.F."/>
            <person name="Baker D."/>
            <person name="Gharbi K."/>
            <person name="Hall N."/>
            <person name="Watson M."/>
            <person name="Adriaenssens E.M."/>
            <person name="Foster-Nyarko E."/>
            <person name="Jarju S."/>
            <person name="Secka A."/>
            <person name="Antonio M."/>
            <person name="Oren A."/>
            <person name="Chaudhuri R.R."/>
            <person name="La Ragione R."/>
            <person name="Hildebrand F."/>
            <person name="Pallen M.J."/>
        </authorList>
    </citation>
    <scope>NUCLEOTIDE SEQUENCE</scope>
    <source>
        <strain evidence="27">CHK165-10780</strain>
    </source>
</reference>
<dbReference type="PIRSF" id="PIRSF039102">
    <property type="entry name" value="Ddl/VanB"/>
    <property type="match status" value="1"/>
</dbReference>
<reference evidence="27" key="1">
    <citation type="submission" date="2020-10" db="EMBL/GenBank/DDBJ databases">
        <authorList>
            <person name="Gilroy R."/>
        </authorList>
    </citation>
    <scope>NUCLEOTIDE SEQUENCE</scope>
    <source>
        <strain evidence="27">CHK165-10780</strain>
    </source>
</reference>
<keyword evidence="12 24" id="KW-0460">Magnesium</keyword>
<dbReference type="Pfam" id="PF01820">
    <property type="entry name" value="Dala_Dala_lig_N"/>
    <property type="match status" value="1"/>
</dbReference>
<keyword evidence="13 22" id="KW-0133">Cell shape</keyword>
<dbReference type="InterPro" id="IPR011127">
    <property type="entry name" value="Dala_Dala_lig_N"/>
</dbReference>
<evidence type="ECO:0000256" key="24">
    <source>
        <dbReference type="PIRSR" id="PIRSR039102-3"/>
    </source>
</evidence>
<keyword evidence="16 22" id="KW-0961">Cell wall biogenesis/degradation</keyword>
<evidence type="ECO:0000256" key="21">
    <source>
        <dbReference type="ARBA" id="ARBA00077154"/>
    </source>
</evidence>
<comment type="similarity">
    <text evidence="5 22">Belongs to the D-alanine--D-alanine ligase family.</text>
</comment>
<name>A0A9D0Z0J0_9FIRM</name>
<feature type="domain" description="ATP-grasp" evidence="26">
    <location>
        <begin position="143"/>
        <end position="363"/>
    </location>
</feature>
<proteinExistence type="inferred from homology"/>
<comment type="subcellular location">
    <subcellularLocation>
        <location evidence="3 22">Cytoplasm</location>
    </subcellularLocation>
</comment>
<organism evidence="27 28">
    <name type="scientific">Candidatus Faecenecus gallistercoris</name>
    <dbReference type="NCBI Taxonomy" id="2840793"/>
    <lineage>
        <taxon>Bacteria</taxon>
        <taxon>Bacillati</taxon>
        <taxon>Bacillota</taxon>
        <taxon>Bacillota incertae sedis</taxon>
        <taxon>Candidatus Faecenecus</taxon>
    </lineage>
</organism>
<keyword evidence="10 25" id="KW-0547">Nucleotide-binding</keyword>
<evidence type="ECO:0000256" key="14">
    <source>
        <dbReference type="ARBA" id="ARBA00022984"/>
    </source>
</evidence>
<dbReference type="Gene3D" id="3.40.50.20">
    <property type="match status" value="1"/>
</dbReference>
<evidence type="ECO:0000256" key="16">
    <source>
        <dbReference type="ARBA" id="ARBA00023316"/>
    </source>
</evidence>
<keyword evidence="9 24" id="KW-0479">Metal-binding</keyword>
<evidence type="ECO:0000256" key="4">
    <source>
        <dbReference type="ARBA" id="ARBA00004752"/>
    </source>
</evidence>
<dbReference type="Gene3D" id="3.30.1490.20">
    <property type="entry name" value="ATP-grasp fold, A domain"/>
    <property type="match status" value="1"/>
</dbReference>
<feature type="active site" evidence="23">
    <location>
        <position position="341"/>
    </location>
</feature>
<evidence type="ECO:0000256" key="7">
    <source>
        <dbReference type="ARBA" id="ARBA00022490"/>
    </source>
</evidence>
<comment type="cofactor">
    <cofactor evidence="1">
        <name>Mn(2+)</name>
        <dbReference type="ChEBI" id="CHEBI:29035"/>
    </cofactor>
</comment>
<dbReference type="Proteomes" id="UP000886725">
    <property type="component" value="Unassembled WGS sequence"/>
</dbReference>
<dbReference type="PANTHER" id="PTHR23132">
    <property type="entry name" value="D-ALANINE--D-ALANINE LIGASE"/>
    <property type="match status" value="1"/>
</dbReference>
<feature type="binding site" evidence="24">
    <location>
        <position position="336"/>
    </location>
    <ligand>
        <name>Mg(2+)</name>
        <dbReference type="ChEBI" id="CHEBI:18420"/>
        <label>2</label>
    </ligand>
</feature>
<dbReference type="InterPro" id="IPR011761">
    <property type="entry name" value="ATP-grasp"/>
</dbReference>
<dbReference type="GO" id="GO:0005524">
    <property type="term" value="F:ATP binding"/>
    <property type="evidence" value="ECO:0007669"/>
    <property type="project" value="UniProtKB-UniRule"/>
</dbReference>
<evidence type="ECO:0000256" key="20">
    <source>
        <dbReference type="ARBA" id="ARBA00076288"/>
    </source>
</evidence>
<evidence type="ECO:0000256" key="6">
    <source>
        <dbReference type="ARBA" id="ARBA00012216"/>
    </source>
</evidence>
<dbReference type="InterPro" id="IPR013815">
    <property type="entry name" value="ATP_grasp_subdomain_1"/>
</dbReference>
<evidence type="ECO:0000256" key="13">
    <source>
        <dbReference type="ARBA" id="ARBA00022960"/>
    </source>
</evidence>
<sequence>MKIRVGVIFGGESVEHEVSIISAVQAMYKMDTNQYEVIPIYITKDREWYTGECLKDIEIYKDMALLKRNAKNVVLYYRKGEFVLQSKGLLRRVVNTIDIAFPIVHGTNVEDGVLQGYLQSIGIPFVGSDVYASVVGQDKVFMKEIFECENLPIVNYTWFFDHEYLEDPEKEIKRILKKLELPVIVKPAKLGSSVGISVAHTEEELKEAIDNAITYDEKILVEELVKNLVEVNISTLGNHENFELSEIEEVMSAEDFLTYQEKYLGNGKKGGTITSSKGSKNARSSHKIPASIDDKLKEEVRRVASMAVRALNSSGVARFDFLIDKKAKKVYINEVNSIPGSLAFYLWEPLNKDYTELLDDMINQGIKDYKRRISKIHSFETNILEGYHGGAKGLKGTKGLKGKLK</sequence>
<feature type="binding site" evidence="24">
    <location>
        <position position="334"/>
    </location>
    <ligand>
        <name>Mg(2+)</name>
        <dbReference type="ChEBI" id="CHEBI:18420"/>
        <label>1</label>
    </ligand>
</feature>
<evidence type="ECO:0000256" key="12">
    <source>
        <dbReference type="ARBA" id="ARBA00022842"/>
    </source>
</evidence>
<evidence type="ECO:0000256" key="19">
    <source>
        <dbReference type="ARBA" id="ARBA00068427"/>
    </source>
</evidence>
<dbReference type="GO" id="GO:0005829">
    <property type="term" value="C:cytosol"/>
    <property type="evidence" value="ECO:0007669"/>
    <property type="project" value="TreeGrafter"/>
</dbReference>
<comment type="catalytic activity">
    <reaction evidence="17 22">
        <text>2 D-alanine + ATP = D-alanyl-D-alanine + ADP + phosphate + H(+)</text>
        <dbReference type="Rhea" id="RHEA:11224"/>
        <dbReference type="ChEBI" id="CHEBI:15378"/>
        <dbReference type="ChEBI" id="CHEBI:30616"/>
        <dbReference type="ChEBI" id="CHEBI:43474"/>
        <dbReference type="ChEBI" id="CHEBI:57416"/>
        <dbReference type="ChEBI" id="CHEBI:57822"/>
        <dbReference type="ChEBI" id="CHEBI:456216"/>
        <dbReference type="EC" id="6.3.2.4"/>
    </reaction>
</comment>
<keyword evidence="11 25" id="KW-0067">ATP-binding</keyword>
<dbReference type="SUPFAM" id="SSF56059">
    <property type="entry name" value="Glutathione synthetase ATP-binding domain-like"/>
    <property type="match status" value="1"/>
</dbReference>
<comment type="function">
    <text evidence="2 22">Cell wall formation.</text>
</comment>
<dbReference type="NCBIfam" id="NF002528">
    <property type="entry name" value="PRK01966.1-4"/>
    <property type="match status" value="1"/>
</dbReference>